<dbReference type="PANTHER" id="PTHR39209:SF2">
    <property type="entry name" value="CYTOPLASMIC PROTEIN"/>
    <property type="match status" value="1"/>
</dbReference>
<dbReference type="Pfam" id="PF03483">
    <property type="entry name" value="B3_4"/>
    <property type="match status" value="1"/>
</dbReference>
<evidence type="ECO:0000259" key="1">
    <source>
        <dbReference type="SMART" id="SM00873"/>
    </source>
</evidence>
<proteinExistence type="predicted"/>
<keyword evidence="2" id="KW-0670">Pyruvate</keyword>
<keyword evidence="3" id="KW-1185">Reference proteome</keyword>
<reference evidence="2 3" key="1">
    <citation type="submission" date="2016-10" db="EMBL/GenBank/DDBJ databases">
        <authorList>
            <person name="de Groot N.N."/>
        </authorList>
    </citation>
    <scope>NUCLEOTIDE SEQUENCE [LARGE SCALE GENOMIC DNA]</scope>
    <source>
        <strain evidence="2 3">DSM 1736</strain>
    </source>
</reference>
<sequence length="231" mass="25529">MKVTIDHQIGQLVPKCRLGISVIRDVHIQKAGPEFIQEFQRLQQEIAGHYRLDKLAGDLRIAAVRNMYKKLAFDPGRYRPAAEALVRRVLQNKGVYEINSAVDVNNYCSMKYLLPFGLYDLDQVKGDVLYGVAGPGQYVNIAGKSVSTAGKPCLSDADGVFGNPTADSLRTAVTHHSRNLLSVIYADEEIGDDELNQMIKHTGDMLARYNAGTVGEDRIVYGNSVLFKGEI</sequence>
<dbReference type="AlphaFoldDB" id="A0A1G9ZCR6"/>
<gene>
    <name evidence="2" type="ORF">SAMN04488502_11411</name>
</gene>
<dbReference type="SMART" id="SM00873">
    <property type="entry name" value="B3_4"/>
    <property type="match status" value="1"/>
</dbReference>
<dbReference type="OrthoDB" id="9789812at2"/>
<dbReference type="EMBL" id="FNHB01000014">
    <property type="protein sequence ID" value="SDN19064.1"/>
    <property type="molecule type" value="Genomic_DNA"/>
</dbReference>
<dbReference type="Proteomes" id="UP000214880">
    <property type="component" value="Unassembled WGS sequence"/>
</dbReference>
<dbReference type="SUPFAM" id="SSF56037">
    <property type="entry name" value="PheT/TilS domain"/>
    <property type="match status" value="1"/>
</dbReference>
<dbReference type="GO" id="GO:0003723">
    <property type="term" value="F:RNA binding"/>
    <property type="evidence" value="ECO:0007669"/>
    <property type="project" value="InterPro"/>
</dbReference>
<dbReference type="STRING" id="146817.SAMN04488502_11411"/>
<evidence type="ECO:0000313" key="2">
    <source>
        <dbReference type="EMBL" id="SDN19064.1"/>
    </source>
</evidence>
<dbReference type="PANTHER" id="PTHR39209">
    <property type="match status" value="1"/>
</dbReference>
<protein>
    <submittedName>
        <fullName evidence="2">Phosphoenolpyruvate synthase</fullName>
    </submittedName>
</protein>
<evidence type="ECO:0000313" key="3">
    <source>
        <dbReference type="Proteomes" id="UP000214880"/>
    </source>
</evidence>
<organism evidence="2 3">
    <name type="scientific">Dendrosporobacter quercicolus</name>
    <dbReference type="NCBI Taxonomy" id="146817"/>
    <lineage>
        <taxon>Bacteria</taxon>
        <taxon>Bacillati</taxon>
        <taxon>Bacillota</taxon>
        <taxon>Negativicutes</taxon>
        <taxon>Selenomonadales</taxon>
        <taxon>Sporomusaceae</taxon>
        <taxon>Dendrosporobacter</taxon>
    </lineage>
</organism>
<name>A0A1G9ZCR6_9FIRM</name>
<dbReference type="Gene3D" id="3.50.40.10">
    <property type="entry name" value="Phenylalanyl-trna Synthetase, Chain B, domain 3"/>
    <property type="match status" value="1"/>
</dbReference>
<dbReference type="InterPro" id="IPR020825">
    <property type="entry name" value="Phe-tRNA_synthase-like_B3/B4"/>
</dbReference>
<dbReference type="GO" id="GO:0004826">
    <property type="term" value="F:phenylalanine-tRNA ligase activity"/>
    <property type="evidence" value="ECO:0007669"/>
    <property type="project" value="InterPro"/>
</dbReference>
<dbReference type="InterPro" id="IPR005146">
    <property type="entry name" value="B3/B4_tRNA-bd"/>
</dbReference>
<accession>A0A1G9ZCR6</accession>
<dbReference type="RefSeq" id="WP_092074879.1">
    <property type="nucleotide sequence ID" value="NZ_FNHB01000014.1"/>
</dbReference>
<feature type="domain" description="B3/B4 tRNA-binding" evidence="1">
    <location>
        <begin position="59"/>
        <end position="211"/>
    </location>
</feature>